<dbReference type="HOGENOM" id="CLU_068683_2_0_6"/>
<dbReference type="Pfam" id="PF05036">
    <property type="entry name" value="SPOR"/>
    <property type="match status" value="1"/>
</dbReference>
<evidence type="ECO:0000256" key="1">
    <source>
        <dbReference type="SAM" id="MobiDB-lite"/>
    </source>
</evidence>
<keyword evidence="2" id="KW-1133">Transmembrane helix</keyword>
<dbReference type="PANTHER" id="PTHR38687:SF1">
    <property type="entry name" value="CELL DIVISION PROTEIN DEDD"/>
    <property type="match status" value="1"/>
</dbReference>
<dbReference type="GO" id="GO:0032153">
    <property type="term" value="C:cell division site"/>
    <property type="evidence" value="ECO:0007669"/>
    <property type="project" value="TreeGrafter"/>
</dbReference>
<dbReference type="InterPro" id="IPR007730">
    <property type="entry name" value="SPOR-like_dom"/>
</dbReference>
<evidence type="ECO:0000313" key="5">
    <source>
        <dbReference type="Proteomes" id="UP000013165"/>
    </source>
</evidence>
<dbReference type="GO" id="GO:0030428">
    <property type="term" value="C:cell septum"/>
    <property type="evidence" value="ECO:0007669"/>
    <property type="project" value="TreeGrafter"/>
</dbReference>
<evidence type="ECO:0000259" key="3">
    <source>
        <dbReference type="PROSITE" id="PS51724"/>
    </source>
</evidence>
<dbReference type="InterPro" id="IPR036680">
    <property type="entry name" value="SPOR-like_sf"/>
</dbReference>
<protein>
    <submittedName>
        <fullName evidence="4">Sporulation protein</fullName>
    </submittedName>
</protein>
<dbReference type="SUPFAM" id="SSF110997">
    <property type="entry name" value="Sporulation related repeat"/>
    <property type="match status" value="1"/>
</dbReference>
<dbReference type="RefSeq" id="WP_004582436.1">
    <property type="nucleotide sequence ID" value="NZ_AP028878.1"/>
</dbReference>
<feature type="region of interest" description="Disordered" evidence="1">
    <location>
        <begin position="33"/>
        <end position="148"/>
    </location>
</feature>
<dbReference type="Gene3D" id="3.30.70.1070">
    <property type="entry name" value="Sporulation related repeat"/>
    <property type="match status" value="1"/>
</dbReference>
<keyword evidence="2" id="KW-0472">Membrane</keyword>
<comment type="caution">
    <text evidence="4">The sequence shown here is derived from an EMBL/GenBank/DDBJ whole genome shotgun (WGS) entry which is preliminary data.</text>
</comment>
<accession>N6VVM8</accession>
<dbReference type="InterPro" id="IPR052521">
    <property type="entry name" value="Cell_div_SPOR-domain"/>
</dbReference>
<dbReference type="EMBL" id="APLQ01000014">
    <property type="protein sequence ID" value="ENO14215.1"/>
    <property type="molecule type" value="Genomic_DNA"/>
</dbReference>
<feature type="compositionally biased region" description="Low complexity" evidence="1">
    <location>
        <begin position="91"/>
        <end position="116"/>
    </location>
</feature>
<sequence>MDGLKQRIVGALVLISLAVIFVPMLFDEPHTERTSKTIELPEEPAFPSVDVNESADQPAPLEQSPAFTLEESPAANQPTATDAMSEPVAVEAPAPESTSAPESASAPEQQPVAVSEPRPEPPPAPAKTTQPTQSANPGTSAKTEEGVEYSRALEGAWLVQLGSFGNADNATRLRDKVREKGYAAYTQSVERGDMTLTRVFSGPFVSEQEAKSAKSRLDKSFSLNSLVMEGDS</sequence>
<evidence type="ECO:0000256" key="2">
    <source>
        <dbReference type="SAM" id="Phobius"/>
    </source>
</evidence>
<gene>
    <name evidence="4" type="ORF">J057_22515</name>
</gene>
<keyword evidence="2" id="KW-0812">Transmembrane</keyword>
<dbReference type="PANTHER" id="PTHR38687">
    <property type="entry name" value="CELL DIVISION PROTEIN DEDD-RELATED"/>
    <property type="match status" value="1"/>
</dbReference>
<dbReference type="PATRIC" id="fig|626887.3.peg.4505"/>
<dbReference type="STRING" id="626887.J057_22515"/>
<dbReference type="GO" id="GO:0032506">
    <property type="term" value="P:cytokinetic process"/>
    <property type="evidence" value="ECO:0007669"/>
    <property type="project" value="TreeGrafter"/>
</dbReference>
<feature type="transmembrane region" description="Helical" evidence="2">
    <location>
        <begin position="7"/>
        <end position="26"/>
    </location>
</feature>
<organism evidence="4 5">
    <name type="scientific">Marinobacter nanhaiticus D15-8W</name>
    <dbReference type="NCBI Taxonomy" id="626887"/>
    <lineage>
        <taxon>Bacteria</taxon>
        <taxon>Pseudomonadati</taxon>
        <taxon>Pseudomonadota</taxon>
        <taxon>Gammaproteobacteria</taxon>
        <taxon>Pseudomonadales</taxon>
        <taxon>Marinobacteraceae</taxon>
        <taxon>Marinobacter</taxon>
    </lineage>
</organism>
<evidence type="ECO:0000313" key="4">
    <source>
        <dbReference type="EMBL" id="ENO14215.1"/>
    </source>
</evidence>
<name>N6VVM8_9GAMM</name>
<feature type="domain" description="SPOR" evidence="3">
    <location>
        <begin position="151"/>
        <end position="230"/>
    </location>
</feature>
<dbReference type="Proteomes" id="UP000013165">
    <property type="component" value="Unassembled WGS sequence"/>
</dbReference>
<reference evidence="4 5" key="1">
    <citation type="journal article" date="2013" name="Genome Announc.">
        <title>Genome Sequence of the Polycyclic Aromatic Hydrocarbon-Degrading Bacterium Strain Marinobacter nanhaiticus D15-8WT.</title>
        <authorList>
            <person name="Cui Z."/>
            <person name="Gao W."/>
            <person name="Li Q."/>
            <person name="Xu G."/>
            <person name="Zheng L."/>
        </authorList>
    </citation>
    <scope>NUCLEOTIDE SEQUENCE [LARGE SCALE GENOMIC DNA]</scope>
    <source>
        <strain evidence="4 5">D15-8W</strain>
    </source>
</reference>
<dbReference type="AlphaFoldDB" id="N6VVM8"/>
<dbReference type="PROSITE" id="PS51724">
    <property type="entry name" value="SPOR"/>
    <property type="match status" value="1"/>
</dbReference>
<feature type="compositionally biased region" description="Low complexity" evidence="1">
    <location>
        <begin position="126"/>
        <end position="135"/>
    </location>
</feature>
<dbReference type="GO" id="GO:0042834">
    <property type="term" value="F:peptidoglycan binding"/>
    <property type="evidence" value="ECO:0007669"/>
    <property type="project" value="InterPro"/>
</dbReference>
<keyword evidence="5" id="KW-1185">Reference proteome</keyword>
<proteinExistence type="predicted"/>
<dbReference type="eggNOG" id="COG3147">
    <property type="taxonomic scope" value="Bacteria"/>
</dbReference>
<dbReference type="OrthoDB" id="7069135at2"/>